<reference evidence="1 2" key="1">
    <citation type="submission" date="2019-06" db="EMBL/GenBank/DDBJ databases">
        <title>Genomic Encyclopedia of Type Strains, Phase IV (KMG-V): Genome sequencing to study the core and pangenomes of soil and plant-associated prokaryotes.</title>
        <authorList>
            <person name="Whitman W."/>
        </authorList>
    </citation>
    <scope>NUCLEOTIDE SEQUENCE [LARGE SCALE GENOMIC DNA]</scope>
    <source>
        <strain evidence="1 2">BR 10355</strain>
    </source>
</reference>
<name>A0A560LP99_9BRAD</name>
<dbReference type="RefSeq" id="WP_246667601.1">
    <property type="nucleotide sequence ID" value="NZ_VITY01000008.1"/>
</dbReference>
<accession>A0A560LP99</accession>
<comment type="caution">
    <text evidence="1">The sequence shown here is derived from an EMBL/GenBank/DDBJ whole genome shotgun (WGS) entry which is preliminary data.</text>
</comment>
<dbReference type="AlphaFoldDB" id="A0A560LP99"/>
<dbReference type="Proteomes" id="UP000321304">
    <property type="component" value="Unassembled WGS sequence"/>
</dbReference>
<proteinExistence type="predicted"/>
<gene>
    <name evidence="1" type="ORF">FBZ93_108316</name>
</gene>
<evidence type="ECO:0000313" key="2">
    <source>
        <dbReference type="Proteomes" id="UP000321304"/>
    </source>
</evidence>
<dbReference type="EMBL" id="VITY01000008">
    <property type="protein sequence ID" value="TWB96274.1"/>
    <property type="molecule type" value="Genomic_DNA"/>
</dbReference>
<sequence>MITKPAPFPLTERRTLRSWLSSMTRSSDQGCDHGCGAAEVTRAEPVSQASIRAGIGEGLPLAPVAADLREEPRGEVVAFPLHGEALLVKLADALRRYVAGREPADDPLWLTISRCPWARLSIDASAYVDYLSEIETFHAAIEAGPDTKVILKTTDFGALASFVTQYVNDRLRDRASVEAAP</sequence>
<organism evidence="1 2">
    <name type="scientific">Bradyrhizobium macuxiense</name>
    <dbReference type="NCBI Taxonomy" id="1755647"/>
    <lineage>
        <taxon>Bacteria</taxon>
        <taxon>Pseudomonadati</taxon>
        <taxon>Pseudomonadota</taxon>
        <taxon>Alphaproteobacteria</taxon>
        <taxon>Hyphomicrobiales</taxon>
        <taxon>Nitrobacteraceae</taxon>
        <taxon>Bradyrhizobium</taxon>
    </lineage>
</organism>
<evidence type="ECO:0000313" key="1">
    <source>
        <dbReference type="EMBL" id="TWB96274.1"/>
    </source>
</evidence>
<keyword evidence="2" id="KW-1185">Reference proteome</keyword>
<protein>
    <submittedName>
        <fullName evidence="1">Uncharacterized protein</fullName>
    </submittedName>
</protein>